<name>A0A425XYZ5_9BACT</name>
<dbReference type="NCBIfam" id="TIGR02937">
    <property type="entry name" value="sigma70-ECF"/>
    <property type="match status" value="1"/>
</dbReference>
<keyword evidence="4" id="KW-0804">Transcription</keyword>
<dbReference type="InterPro" id="IPR039425">
    <property type="entry name" value="RNA_pol_sigma-70-like"/>
</dbReference>
<comment type="caution">
    <text evidence="7">The sequence shown here is derived from an EMBL/GenBank/DDBJ whole genome shotgun (WGS) entry which is preliminary data.</text>
</comment>
<evidence type="ECO:0000256" key="1">
    <source>
        <dbReference type="ARBA" id="ARBA00010641"/>
    </source>
</evidence>
<dbReference type="InterPro" id="IPR014284">
    <property type="entry name" value="RNA_pol_sigma-70_dom"/>
</dbReference>
<dbReference type="Pfam" id="PF08281">
    <property type="entry name" value="Sigma70_r4_2"/>
    <property type="match status" value="1"/>
</dbReference>
<dbReference type="Gene3D" id="1.10.1740.10">
    <property type="match status" value="1"/>
</dbReference>
<keyword evidence="3" id="KW-0731">Sigma factor</keyword>
<dbReference type="InterPro" id="IPR013249">
    <property type="entry name" value="RNA_pol_sigma70_r4_t2"/>
</dbReference>
<dbReference type="GO" id="GO:0006352">
    <property type="term" value="P:DNA-templated transcription initiation"/>
    <property type="evidence" value="ECO:0007669"/>
    <property type="project" value="InterPro"/>
</dbReference>
<dbReference type="Gene3D" id="1.10.10.10">
    <property type="entry name" value="Winged helix-like DNA-binding domain superfamily/Winged helix DNA-binding domain"/>
    <property type="match status" value="1"/>
</dbReference>
<dbReference type="SUPFAM" id="SSF88659">
    <property type="entry name" value="Sigma3 and sigma4 domains of RNA polymerase sigma factors"/>
    <property type="match status" value="1"/>
</dbReference>
<dbReference type="InterPro" id="IPR007627">
    <property type="entry name" value="RNA_pol_sigma70_r2"/>
</dbReference>
<dbReference type="PANTHER" id="PTHR43133">
    <property type="entry name" value="RNA POLYMERASE ECF-TYPE SIGMA FACTO"/>
    <property type="match status" value="1"/>
</dbReference>
<proteinExistence type="inferred from homology"/>
<keyword evidence="8" id="KW-1185">Reference proteome</keyword>
<dbReference type="InterPro" id="IPR013324">
    <property type="entry name" value="RNA_pol_sigma_r3/r4-like"/>
</dbReference>
<evidence type="ECO:0000256" key="4">
    <source>
        <dbReference type="ARBA" id="ARBA00023163"/>
    </source>
</evidence>
<gene>
    <name evidence="7" type="ORF">DWB61_12720</name>
</gene>
<comment type="similarity">
    <text evidence="1">Belongs to the sigma-70 factor family. ECF subfamily.</text>
</comment>
<dbReference type="Pfam" id="PF04542">
    <property type="entry name" value="Sigma70_r2"/>
    <property type="match status" value="1"/>
</dbReference>
<keyword evidence="2" id="KW-0805">Transcription regulation</keyword>
<evidence type="ECO:0000313" key="7">
    <source>
        <dbReference type="EMBL" id="RRG20403.1"/>
    </source>
</evidence>
<organism evidence="7 8">
    <name type="scientific">Ancylomarina euxinus</name>
    <dbReference type="NCBI Taxonomy" id="2283627"/>
    <lineage>
        <taxon>Bacteria</taxon>
        <taxon>Pseudomonadati</taxon>
        <taxon>Bacteroidota</taxon>
        <taxon>Bacteroidia</taxon>
        <taxon>Marinilabiliales</taxon>
        <taxon>Marinifilaceae</taxon>
        <taxon>Ancylomarina</taxon>
    </lineage>
</organism>
<dbReference type="AlphaFoldDB" id="A0A425XYZ5"/>
<dbReference type="PANTHER" id="PTHR43133:SF46">
    <property type="entry name" value="RNA POLYMERASE SIGMA-70 FACTOR ECF SUBFAMILY"/>
    <property type="match status" value="1"/>
</dbReference>
<evidence type="ECO:0000259" key="6">
    <source>
        <dbReference type="Pfam" id="PF08281"/>
    </source>
</evidence>
<dbReference type="CDD" id="cd06171">
    <property type="entry name" value="Sigma70_r4"/>
    <property type="match status" value="1"/>
</dbReference>
<protein>
    <submittedName>
        <fullName evidence="7">RNA polymerase sigma-70 factor</fullName>
    </submittedName>
</protein>
<sequence length="188" mass="22358">MIISFKPKSDFLKKLLINKAILEELFKENYKGLYYHAYSFTNDSDVSKDIVNDVFELIWKKRDNIDITYSIKSLLYSMTKNKAINYLRHEEVKKKYSDYKIDSSEMVEEDYRDHEALITKIKAAIEELPPQGRIIFKMCFIENRRYKEIAEELDLSVNTVKTHISKSLKRLRNDFSGEILLFFISTKK</sequence>
<dbReference type="InterPro" id="IPR014327">
    <property type="entry name" value="RNA_pol_sigma70_bacteroid"/>
</dbReference>
<evidence type="ECO:0000256" key="2">
    <source>
        <dbReference type="ARBA" id="ARBA00023015"/>
    </source>
</evidence>
<evidence type="ECO:0000256" key="3">
    <source>
        <dbReference type="ARBA" id="ARBA00023082"/>
    </source>
</evidence>
<evidence type="ECO:0000313" key="8">
    <source>
        <dbReference type="Proteomes" id="UP000285794"/>
    </source>
</evidence>
<dbReference type="SUPFAM" id="SSF88946">
    <property type="entry name" value="Sigma2 domain of RNA polymerase sigma factors"/>
    <property type="match status" value="1"/>
</dbReference>
<dbReference type="GO" id="GO:0003677">
    <property type="term" value="F:DNA binding"/>
    <property type="evidence" value="ECO:0007669"/>
    <property type="project" value="InterPro"/>
</dbReference>
<dbReference type="InterPro" id="IPR036388">
    <property type="entry name" value="WH-like_DNA-bd_sf"/>
</dbReference>
<dbReference type="Proteomes" id="UP000285794">
    <property type="component" value="Unassembled WGS sequence"/>
</dbReference>
<dbReference type="InterPro" id="IPR013325">
    <property type="entry name" value="RNA_pol_sigma_r2"/>
</dbReference>
<dbReference type="EMBL" id="QQWG01000013">
    <property type="protein sequence ID" value="RRG20403.1"/>
    <property type="molecule type" value="Genomic_DNA"/>
</dbReference>
<dbReference type="NCBIfam" id="TIGR02985">
    <property type="entry name" value="Sig70_bacteroi1"/>
    <property type="match status" value="1"/>
</dbReference>
<reference evidence="7 8" key="1">
    <citation type="submission" date="2018-07" db="EMBL/GenBank/DDBJ databases">
        <title>Draft genome sequence of Ancylomarina sp. M1P.</title>
        <authorList>
            <person name="Yadav S."/>
            <person name="Villanueva L."/>
            <person name="Damste J.S.S."/>
        </authorList>
    </citation>
    <scope>NUCLEOTIDE SEQUENCE [LARGE SCALE GENOMIC DNA]</scope>
    <source>
        <strain evidence="7 8">M1P</strain>
    </source>
</reference>
<dbReference type="GO" id="GO:0016987">
    <property type="term" value="F:sigma factor activity"/>
    <property type="evidence" value="ECO:0007669"/>
    <property type="project" value="UniProtKB-KW"/>
</dbReference>
<feature type="domain" description="RNA polymerase sigma-70 region 2" evidence="5">
    <location>
        <begin position="25"/>
        <end position="90"/>
    </location>
</feature>
<accession>A0A425XYZ5</accession>
<evidence type="ECO:0000259" key="5">
    <source>
        <dbReference type="Pfam" id="PF04542"/>
    </source>
</evidence>
<feature type="domain" description="RNA polymerase sigma factor 70 region 4 type 2" evidence="6">
    <location>
        <begin position="120"/>
        <end position="171"/>
    </location>
</feature>